<name>A0ACC1A0T5_9ROSI</name>
<proteinExistence type="predicted"/>
<organism evidence="1 2">
    <name type="scientific">Pistacia atlantica</name>
    <dbReference type="NCBI Taxonomy" id="434234"/>
    <lineage>
        <taxon>Eukaryota</taxon>
        <taxon>Viridiplantae</taxon>
        <taxon>Streptophyta</taxon>
        <taxon>Embryophyta</taxon>
        <taxon>Tracheophyta</taxon>
        <taxon>Spermatophyta</taxon>
        <taxon>Magnoliopsida</taxon>
        <taxon>eudicotyledons</taxon>
        <taxon>Gunneridae</taxon>
        <taxon>Pentapetalae</taxon>
        <taxon>rosids</taxon>
        <taxon>malvids</taxon>
        <taxon>Sapindales</taxon>
        <taxon>Anacardiaceae</taxon>
        <taxon>Pistacia</taxon>
    </lineage>
</organism>
<comment type="caution">
    <text evidence="1">The sequence shown here is derived from an EMBL/GenBank/DDBJ whole genome shotgun (WGS) entry which is preliminary data.</text>
</comment>
<gene>
    <name evidence="1" type="ORF">Patl1_22797</name>
</gene>
<dbReference type="EMBL" id="CM047909">
    <property type="protein sequence ID" value="KAJ0079633.1"/>
    <property type="molecule type" value="Genomic_DNA"/>
</dbReference>
<protein>
    <submittedName>
        <fullName evidence="1">Uncharacterized protein</fullName>
    </submittedName>
</protein>
<sequence length="94" mass="11013">MYLFNHKSNLRILEREVRKLKVARDNVEGKVEVARNNAEKIEETVEELVMKVNYIVPKSETLIEERANVRCFNLKAHYKRSRKAPKKVKDVGSS</sequence>
<accession>A0ACC1A0T5</accession>
<evidence type="ECO:0000313" key="1">
    <source>
        <dbReference type="EMBL" id="KAJ0079633.1"/>
    </source>
</evidence>
<dbReference type="Proteomes" id="UP001164250">
    <property type="component" value="Chromosome 13"/>
</dbReference>
<evidence type="ECO:0000313" key="2">
    <source>
        <dbReference type="Proteomes" id="UP001164250"/>
    </source>
</evidence>
<keyword evidence="2" id="KW-1185">Reference proteome</keyword>
<reference evidence="2" key="1">
    <citation type="journal article" date="2023" name="G3 (Bethesda)">
        <title>Genome assembly and association tests identify interacting loci associated with vigor, precocity, and sex in interspecific pistachio rootstocks.</title>
        <authorList>
            <person name="Palmer W."/>
            <person name="Jacygrad E."/>
            <person name="Sagayaradj S."/>
            <person name="Cavanaugh K."/>
            <person name="Han R."/>
            <person name="Bertier L."/>
            <person name="Beede B."/>
            <person name="Kafkas S."/>
            <person name="Golino D."/>
            <person name="Preece J."/>
            <person name="Michelmore R."/>
        </authorList>
    </citation>
    <scope>NUCLEOTIDE SEQUENCE [LARGE SCALE GENOMIC DNA]</scope>
</reference>